<gene>
    <name evidence="2" type="ORF">D910_00266</name>
</gene>
<keyword evidence="1" id="KW-0040">ANK repeat</keyword>
<accession>U4UZH7</accession>
<dbReference type="PROSITE" id="PS50088">
    <property type="entry name" value="ANK_REPEAT"/>
    <property type="match status" value="2"/>
</dbReference>
<evidence type="ECO:0000313" key="3">
    <source>
        <dbReference type="Proteomes" id="UP000030742"/>
    </source>
</evidence>
<organism evidence="2 3">
    <name type="scientific">Dendroctonus ponderosae</name>
    <name type="common">Mountain pine beetle</name>
    <dbReference type="NCBI Taxonomy" id="77166"/>
    <lineage>
        <taxon>Eukaryota</taxon>
        <taxon>Metazoa</taxon>
        <taxon>Ecdysozoa</taxon>
        <taxon>Arthropoda</taxon>
        <taxon>Hexapoda</taxon>
        <taxon>Insecta</taxon>
        <taxon>Pterygota</taxon>
        <taxon>Neoptera</taxon>
        <taxon>Endopterygota</taxon>
        <taxon>Coleoptera</taxon>
        <taxon>Polyphaga</taxon>
        <taxon>Cucujiformia</taxon>
        <taxon>Curculionidae</taxon>
        <taxon>Scolytinae</taxon>
        <taxon>Dendroctonus</taxon>
    </lineage>
</organism>
<dbReference type="InterPro" id="IPR002110">
    <property type="entry name" value="Ankyrin_rpt"/>
</dbReference>
<dbReference type="PROSITE" id="PS50297">
    <property type="entry name" value="ANK_REP_REGION"/>
    <property type="match status" value="1"/>
</dbReference>
<evidence type="ECO:0000256" key="1">
    <source>
        <dbReference type="PROSITE-ProRule" id="PRU00023"/>
    </source>
</evidence>
<dbReference type="InterPro" id="IPR036770">
    <property type="entry name" value="Ankyrin_rpt-contain_sf"/>
</dbReference>
<name>U4UZH7_DENPD</name>
<feature type="repeat" description="ANK" evidence="1">
    <location>
        <begin position="216"/>
        <end position="248"/>
    </location>
</feature>
<feature type="repeat" description="ANK" evidence="1">
    <location>
        <begin position="140"/>
        <end position="172"/>
    </location>
</feature>
<dbReference type="AlphaFoldDB" id="U4UZH7"/>
<dbReference type="Pfam" id="PF12796">
    <property type="entry name" value="Ank_2"/>
    <property type="match status" value="1"/>
</dbReference>
<protein>
    <submittedName>
        <fullName evidence="2">Uncharacterized protein</fullName>
    </submittedName>
</protein>
<evidence type="ECO:0000313" key="2">
    <source>
        <dbReference type="EMBL" id="ERL95770.1"/>
    </source>
</evidence>
<dbReference type="PANTHER" id="PTHR24118:SF99">
    <property type="entry name" value="POTE ANKYRIN DOMAIN FAMILY MEMBER 3C-RELATED"/>
    <property type="match status" value="1"/>
</dbReference>
<dbReference type="SMART" id="SM00248">
    <property type="entry name" value="ANK"/>
    <property type="match status" value="4"/>
</dbReference>
<dbReference type="Proteomes" id="UP000030742">
    <property type="component" value="Unassembled WGS sequence"/>
</dbReference>
<dbReference type="PANTHER" id="PTHR24118">
    <property type="entry name" value="POTE ANKYRIN DOMAIN"/>
    <property type="match status" value="1"/>
</dbReference>
<dbReference type="STRING" id="77166.U4UZH7"/>
<dbReference type="Gene3D" id="1.25.40.20">
    <property type="entry name" value="Ankyrin repeat-containing domain"/>
    <property type="match status" value="2"/>
</dbReference>
<sequence>MPRLKVATTLHIETDDGGKHRNAKLGSVDVLKAVLTKYSDVNIQTEQGRTSFHPPTEPCRTCRNHAAHSGGPRGLQYMHARSVALRGQSVALRQRESDERGALQCKERPIAVSHPAAAQQRRSQRDQHGRQLTKLIGSRQQRTALMFAVSGNHKECVQVLLQCGADPNLVDADKHSCLFRAVRHQAVDLDRVVNGQDDIVQLLLASNAEVSARDVNGKTVLHLAGACGHLTCLQLILQYMKEADVVSRDNQDCTVLHWACYHGTAFA</sequence>
<dbReference type="EMBL" id="KI207984">
    <property type="protein sequence ID" value="ERL95770.1"/>
    <property type="molecule type" value="Genomic_DNA"/>
</dbReference>
<dbReference type="SUPFAM" id="SSF48403">
    <property type="entry name" value="Ankyrin repeat"/>
    <property type="match status" value="1"/>
</dbReference>
<reference evidence="2 3" key="1">
    <citation type="journal article" date="2013" name="Genome Biol.">
        <title>Draft genome of the mountain pine beetle, Dendroctonus ponderosae Hopkins, a major forest pest.</title>
        <authorList>
            <person name="Keeling C.I."/>
            <person name="Yuen M.M."/>
            <person name="Liao N.Y."/>
            <person name="Docking T.R."/>
            <person name="Chan S.K."/>
            <person name="Taylor G.A."/>
            <person name="Palmquist D.L."/>
            <person name="Jackman S.D."/>
            <person name="Nguyen A."/>
            <person name="Li M."/>
            <person name="Henderson H."/>
            <person name="Janes J.K."/>
            <person name="Zhao Y."/>
            <person name="Pandoh P."/>
            <person name="Moore R."/>
            <person name="Sperling F.A."/>
            <person name="Huber D.P."/>
            <person name="Birol I."/>
            <person name="Jones S.J."/>
            <person name="Bohlmann J."/>
        </authorList>
    </citation>
    <scope>NUCLEOTIDE SEQUENCE</scope>
</reference>
<proteinExistence type="predicted"/>
<dbReference type="Pfam" id="PF00023">
    <property type="entry name" value="Ank"/>
    <property type="match status" value="1"/>
</dbReference>